<protein>
    <submittedName>
        <fullName evidence="1">17615_t:CDS:1</fullName>
    </submittedName>
</protein>
<feature type="non-terminal residue" evidence="1">
    <location>
        <position position="1"/>
    </location>
</feature>
<comment type="caution">
    <text evidence="1">The sequence shown here is derived from an EMBL/GenBank/DDBJ whole genome shotgun (WGS) entry which is preliminary data.</text>
</comment>
<gene>
    <name evidence="1" type="ORF">RPERSI_LOCUS32976</name>
</gene>
<accession>A0ACA9SMA5</accession>
<evidence type="ECO:0000313" key="1">
    <source>
        <dbReference type="EMBL" id="CAG8843902.1"/>
    </source>
</evidence>
<proteinExistence type="predicted"/>
<dbReference type="EMBL" id="CAJVQC010140243">
    <property type="protein sequence ID" value="CAG8843902.1"/>
    <property type="molecule type" value="Genomic_DNA"/>
</dbReference>
<keyword evidence="2" id="KW-1185">Reference proteome</keyword>
<evidence type="ECO:0000313" key="2">
    <source>
        <dbReference type="Proteomes" id="UP000789920"/>
    </source>
</evidence>
<reference evidence="1" key="1">
    <citation type="submission" date="2021-06" db="EMBL/GenBank/DDBJ databases">
        <authorList>
            <person name="Kallberg Y."/>
            <person name="Tangrot J."/>
            <person name="Rosling A."/>
        </authorList>
    </citation>
    <scope>NUCLEOTIDE SEQUENCE</scope>
    <source>
        <strain evidence="1">MA461A</strain>
    </source>
</reference>
<name>A0ACA9SMA5_9GLOM</name>
<feature type="non-terminal residue" evidence="1">
    <location>
        <position position="71"/>
    </location>
</feature>
<organism evidence="1 2">
    <name type="scientific">Racocetra persica</name>
    <dbReference type="NCBI Taxonomy" id="160502"/>
    <lineage>
        <taxon>Eukaryota</taxon>
        <taxon>Fungi</taxon>
        <taxon>Fungi incertae sedis</taxon>
        <taxon>Mucoromycota</taxon>
        <taxon>Glomeromycotina</taxon>
        <taxon>Glomeromycetes</taxon>
        <taxon>Diversisporales</taxon>
        <taxon>Gigasporaceae</taxon>
        <taxon>Racocetra</taxon>
    </lineage>
</organism>
<dbReference type="Proteomes" id="UP000789920">
    <property type="component" value="Unassembled WGS sequence"/>
</dbReference>
<sequence>FTGLLGLRKKHKTQSIDAIDSGFADAEDFDSIYSFCQYDDSINDGSFISSIDSSIGSNSTNNMSNSIPLTN</sequence>